<feature type="compositionally biased region" description="Basic and acidic residues" evidence="1">
    <location>
        <begin position="100"/>
        <end position="111"/>
    </location>
</feature>
<proteinExistence type="predicted"/>
<dbReference type="EMBL" id="CADEAL010001780">
    <property type="protein sequence ID" value="CAB1435567.1"/>
    <property type="molecule type" value="Genomic_DNA"/>
</dbReference>
<keyword evidence="3" id="KW-1185">Reference proteome</keyword>
<dbReference type="AlphaFoldDB" id="A0A9N7URP9"/>
<gene>
    <name evidence="2" type="ORF">PLEPLA_LOCUS23628</name>
</gene>
<evidence type="ECO:0000313" key="2">
    <source>
        <dbReference type="EMBL" id="CAB1435567.1"/>
    </source>
</evidence>
<sequence length="119" mass="13603">MTNNQPPQEEVVSHFSVRARLSSFSSPPEALVPVSLELECFPFMVTFNPFPFGEAEVSFRAVCEAPRAFLCIPHSCLARSHEKVSAYTSDTMKRPQKKRQWSEQHQRRSCLEDNSENTI</sequence>
<comment type="caution">
    <text evidence="2">The sequence shown here is derived from an EMBL/GenBank/DDBJ whole genome shotgun (WGS) entry which is preliminary data.</text>
</comment>
<reference evidence="2" key="1">
    <citation type="submission" date="2020-03" db="EMBL/GenBank/DDBJ databases">
        <authorList>
            <person name="Weist P."/>
        </authorList>
    </citation>
    <scope>NUCLEOTIDE SEQUENCE</scope>
</reference>
<protein>
    <submittedName>
        <fullName evidence="2">Uncharacterized protein</fullName>
    </submittedName>
</protein>
<name>A0A9N7URP9_PLEPL</name>
<organism evidence="2 3">
    <name type="scientific">Pleuronectes platessa</name>
    <name type="common">European plaice</name>
    <dbReference type="NCBI Taxonomy" id="8262"/>
    <lineage>
        <taxon>Eukaryota</taxon>
        <taxon>Metazoa</taxon>
        <taxon>Chordata</taxon>
        <taxon>Craniata</taxon>
        <taxon>Vertebrata</taxon>
        <taxon>Euteleostomi</taxon>
        <taxon>Actinopterygii</taxon>
        <taxon>Neopterygii</taxon>
        <taxon>Teleostei</taxon>
        <taxon>Neoteleostei</taxon>
        <taxon>Acanthomorphata</taxon>
        <taxon>Carangaria</taxon>
        <taxon>Pleuronectiformes</taxon>
        <taxon>Pleuronectoidei</taxon>
        <taxon>Pleuronectidae</taxon>
        <taxon>Pleuronectes</taxon>
    </lineage>
</organism>
<accession>A0A9N7URP9</accession>
<dbReference type="Proteomes" id="UP001153269">
    <property type="component" value="Unassembled WGS sequence"/>
</dbReference>
<feature type="region of interest" description="Disordered" evidence="1">
    <location>
        <begin position="86"/>
        <end position="119"/>
    </location>
</feature>
<evidence type="ECO:0000256" key="1">
    <source>
        <dbReference type="SAM" id="MobiDB-lite"/>
    </source>
</evidence>
<evidence type="ECO:0000313" key="3">
    <source>
        <dbReference type="Proteomes" id="UP001153269"/>
    </source>
</evidence>